<organism evidence="2">
    <name type="scientific">Cryptococcus bacillisporus CA1280</name>
    <dbReference type="NCBI Taxonomy" id="1296109"/>
    <lineage>
        <taxon>Eukaryota</taxon>
        <taxon>Fungi</taxon>
        <taxon>Dikarya</taxon>
        <taxon>Basidiomycota</taxon>
        <taxon>Agaricomycotina</taxon>
        <taxon>Tremellomycetes</taxon>
        <taxon>Tremellales</taxon>
        <taxon>Cryptococcaceae</taxon>
        <taxon>Cryptococcus</taxon>
        <taxon>Cryptococcus gattii species complex</taxon>
    </lineage>
</organism>
<sequence>MGCLIEGVAFFSLHPDLFTLVIYLKTSALTAMWMSRDQGGLPIKSSKSFKDEASKSSSSTSRSTAQPKPKSSKSSGPPVPANMPTSTHISNLYKYLHRVGYEDPVIAGMILSLNSVDKERAKKNMNVWVKEKDKKR</sequence>
<protein>
    <submittedName>
        <fullName evidence="2">Uncharacterized protein</fullName>
    </submittedName>
</protein>
<reference evidence="2" key="1">
    <citation type="submission" date="2015-01" db="EMBL/GenBank/DDBJ databases">
        <title>The Genome Sequence of Cryptococcus gattii CA1280.</title>
        <authorList>
            <consortium name="The Broad Institute Genomics Platform"/>
            <person name="Cuomo C."/>
            <person name="Litvintseva A."/>
            <person name="Chen Y."/>
            <person name="Heitman J."/>
            <person name="Sun S."/>
            <person name="Springer D."/>
            <person name="Dromer F."/>
            <person name="Young S."/>
            <person name="Zeng Q."/>
            <person name="Gargeya S."/>
            <person name="Abouelleil A."/>
            <person name="Alvarado L."/>
            <person name="Chapman S.B."/>
            <person name="Gainer-Dewar J."/>
            <person name="Goldberg J."/>
            <person name="Griggs A."/>
            <person name="Gujja S."/>
            <person name="Hansen M."/>
            <person name="Howarth C."/>
            <person name="Imamovic A."/>
            <person name="Larimer J."/>
            <person name="Murphy C."/>
            <person name="Naylor J."/>
            <person name="Pearson M."/>
            <person name="Priest M."/>
            <person name="Roberts A."/>
            <person name="Saif S."/>
            <person name="Shea T."/>
            <person name="Sykes S."/>
            <person name="Wortman J."/>
            <person name="Nusbaum C."/>
            <person name="Birren B."/>
        </authorList>
    </citation>
    <scope>NUCLEOTIDE SEQUENCE [LARGE SCALE GENOMIC DNA]</scope>
    <source>
        <strain evidence="2">CA1280</strain>
    </source>
</reference>
<dbReference type="OrthoDB" id="2563446at2759"/>
<evidence type="ECO:0000313" key="2">
    <source>
        <dbReference type="EMBL" id="KIR45822.1"/>
    </source>
</evidence>
<name>A0A0D0THA1_CRYGA</name>
<gene>
    <name evidence="2" type="ORF">I312_04792</name>
</gene>
<feature type="region of interest" description="Disordered" evidence="1">
    <location>
        <begin position="40"/>
        <end position="85"/>
    </location>
</feature>
<dbReference type="HOGENOM" id="CLU_1875345_0_0_1"/>
<evidence type="ECO:0000256" key="1">
    <source>
        <dbReference type="SAM" id="MobiDB-lite"/>
    </source>
</evidence>
<dbReference type="EMBL" id="KN847986">
    <property type="protein sequence ID" value="KIR45822.1"/>
    <property type="molecule type" value="Genomic_DNA"/>
</dbReference>
<proteinExistence type="predicted"/>
<feature type="compositionally biased region" description="Low complexity" evidence="1">
    <location>
        <begin position="55"/>
        <end position="76"/>
    </location>
</feature>
<accession>A0A0D0THA1</accession>
<dbReference type="AlphaFoldDB" id="A0A0D0THA1"/>